<gene>
    <name evidence="3" type="ORF">POL25_10400</name>
</gene>
<feature type="region of interest" description="Disordered" evidence="1">
    <location>
        <begin position="40"/>
        <end position="96"/>
    </location>
</feature>
<evidence type="ECO:0000313" key="4">
    <source>
        <dbReference type="Proteomes" id="UP001221686"/>
    </source>
</evidence>
<evidence type="ECO:0000313" key="3">
    <source>
        <dbReference type="EMBL" id="MDC0717304.1"/>
    </source>
</evidence>
<protein>
    <recommendedName>
        <fullName evidence="5">Secreted protein</fullName>
    </recommendedName>
</protein>
<proteinExistence type="predicted"/>
<comment type="caution">
    <text evidence="3">The sequence shown here is derived from an EMBL/GenBank/DDBJ whole genome shotgun (WGS) entry which is preliminary data.</text>
</comment>
<accession>A0ABT5DUM7</accession>
<feature type="chain" id="PRO_5045525659" description="Secreted protein" evidence="2">
    <location>
        <begin position="38"/>
        <end position="190"/>
    </location>
</feature>
<keyword evidence="4" id="KW-1185">Reference proteome</keyword>
<evidence type="ECO:0000256" key="1">
    <source>
        <dbReference type="SAM" id="MobiDB-lite"/>
    </source>
</evidence>
<dbReference type="RefSeq" id="WP_272085790.1">
    <property type="nucleotide sequence ID" value="NZ_JAQNDL010000001.1"/>
</dbReference>
<keyword evidence="2" id="KW-0732">Signal</keyword>
<reference evidence="3 4" key="1">
    <citation type="submission" date="2022-11" db="EMBL/GenBank/DDBJ databases">
        <title>Minimal conservation of predation-associated metabolite biosynthetic gene clusters underscores biosynthetic potential of Myxococcota including descriptions for ten novel species: Archangium lansinium sp. nov., Myxococcus landrumus sp. nov., Nannocystis bai.</title>
        <authorList>
            <person name="Ahearne A."/>
            <person name="Stevens C."/>
            <person name="Dowd S."/>
        </authorList>
    </citation>
    <scope>NUCLEOTIDE SEQUENCE [LARGE SCALE GENOMIC DNA]</scope>
    <source>
        <strain evidence="3 4">BB15-2</strain>
    </source>
</reference>
<name>A0ABT5DUM7_9BACT</name>
<evidence type="ECO:0008006" key="5">
    <source>
        <dbReference type="Google" id="ProtNLM"/>
    </source>
</evidence>
<organism evidence="3 4">
    <name type="scientific">Nannocystis bainbridge</name>
    <dbReference type="NCBI Taxonomy" id="2995303"/>
    <lineage>
        <taxon>Bacteria</taxon>
        <taxon>Pseudomonadati</taxon>
        <taxon>Myxococcota</taxon>
        <taxon>Polyangia</taxon>
        <taxon>Nannocystales</taxon>
        <taxon>Nannocystaceae</taxon>
        <taxon>Nannocystis</taxon>
    </lineage>
</organism>
<sequence length="190" mass="19538">MTTRTQICQTQSRVQARSAVSLVPRGLVLAAALVAVACDDSAEQRKPGPTPAVPAVDRTKDTPPAEPKPTRPATGADTPTSPTATDPKPSTGSPTDVAAVVRTYSGCYSDCVSEKKATNRETCKLTCDDAAEAAIESMPGGPSKEKFKAAAASFTGCVNSCFADKSLNTTNRATCVLTCQDAAEVAAIGK</sequence>
<evidence type="ECO:0000256" key="2">
    <source>
        <dbReference type="SAM" id="SignalP"/>
    </source>
</evidence>
<dbReference type="EMBL" id="JAQNDL010000001">
    <property type="protein sequence ID" value="MDC0717304.1"/>
    <property type="molecule type" value="Genomic_DNA"/>
</dbReference>
<feature type="signal peptide" evidence="2">
    <location>
        <begin position="1"/>
        <end position="37"/>
    </location>
</feature>
<feature type="compositionally biased region" description="Low complexity" evidence="1">
    <location>
        <begin position="72"/>
        <end position="91"/>
    </location>
</feature>
<dbReference type="Proteomes" id="UP001221686">
    <property type="component" value="Unassembled WGS sequence"/>
</dbReference>